<keyword evidence="4" id="KW-1185">Reference proteome</keyword>
<gene>
    <name evidence="5" type="primary">LOC108633091</name>
</gene>
<dbReference type="GO" id="GO:0003723">
    <property type="term" value="F:RNA binding"/>
    <property type="evidence" value="ECO:0007669"/>
    <property type="project" value="TreeGrafter"/>
</dbReference>
<feature type="compositionally biased region" description="Basic and acidic residues" evidence="3">
    <location>
        <begin position="370"/>
        <end position="408"/>
    </location>
</feature>
<dbReference type="InterPro" id="IPR018609">
    <property type="entry name" value="Bud13"/>
</dbReference>
<dbReference type="Pfam" id="PF09736">
    <property type="entry name" value="Bud13"/>
    <property type="match status" value="1"/>
</dbReference>
<dbReference type="RefSeq" id="XP_017893564.1">
    <property type="nucleotide sequence ID" value="XM_018038075.2"/>
</dbReference>
<comment type="similarity">
    <text evidence="1">Belongs to the CWC26 family.</text>
</comment>
<dbReference type="GO" id="GO:0070274">
    <property type="term" value="C:RES complex"/>
    <property type="evidence" value="ECO:0007669"/>
    <property type="project" value="TreeGrafter"/>
</dbReference>
<reference evidence="5" key="1">
    <citation type="submission" date="2025-08" db="UniProtKB">
        <authorList>
            <consortium name="RefSeq"/>
        </authorList>
    </citation>
    <scope>IDENTIFICATION</scope>
    <source>
        <tissue evidence="5">Whole body</tissue>
    </source>
</reference>
<feature type="region of interest" description="Disordered" evidence="3">
    <location>
        <begin position="94"/>
        <end position="446"/>
    </location>
</feature>
<evidence type="ECO:0000256" key="1">
    <source>
        <dbReference type="ARBA" id="ARBA00011069"/>
    </source>
</evidence>
<dbReference type="AlphaFoldDB" id="A0AAJ7NG83"/>
<protein>
    <recommendedName>
        <fullName evidence="2">BUD13 homolog</fullName>
    </recommendedName>
</protein>
<proteinExistence type="inferred from homology"/>
<feature type="compositionally biased region" description="Basic and acidic residues" evidence="3">
    <location>
        <begin position="476"/>
        <end position="504"/>
    </location>
</feature>
<name>A0AAJ7NG83_9HYME</name>
<feature type="compositionally biased region" description="Basic and acidic residues" evidence="3">
    <location>
        <begin position="549"/>
        <end position="578"/>
    </location>
</feature>
<dbReference type="GO" id="GO:0005684">
    <property type="term" value="C:U2-type spliceosomal complex"/>
    <property type="evidence" value="ECO:0007669"/>
    <property type="project" value="TreeGrafter"/>
</dbReference>
<evidence type="ECO:0000313" key="5">
    <source>
        <dbReference type="RefSeq" id="XP_017893564.1"/>
    </source>
</evidence>
<dbReference type="GeneID" id="108633091"/>
<evidence type="ECO:0000256" key="2">
    <source>
        <dbReference type="ARBA" id="ARBA00014454"/>
    </source>
</evidence>
<dbReference type="PANTHER" id="PTHR31809:SF0">
    <property type="entry name" value="BUD13 HOMOLOG"/>
    <property type="match status" value="1"/>
</dbReference>
<evidence type="ECO:0000313" key="4">
    <source>
        <dbReference type="Proteomes" id="UP000694925"/>
    </source>
</evidence>
<feature type="compositionally biased region" description="Basic and acidic residues" evidence="3">
    <location>
        <begin position="328"/>
        <end position="350"/>
    </location>
</feature>
<evidence type="ECO:0000256" key="3">
    <source>
        <dbReference type="SAM" id="MobiDB-lite"/>
    </source>
</evidence>
<dbReference type="InterPro" id="IPR051112">
    <property type="entry name" value="CWC26_splicing_factor"/>
</dbReference>
<dbReference type="KEGG" id="ccal:108633091"/>
<accession>A0AAJ7NG83</accession>
<dbReference type="GO" id="GO:0000398">
    <property type="term" value="P:mRNA splicing, via spliceosome"/>
    <property type="evidence" value="ECO:0007669"/>
    <property type="project" value="TreeGrafter"/>
</dbReference>
<feature type="region of interest" description="Disordered" evidence="3">
    <location>
        <begin position="473"/>
        <end position="504"/>
    </location>
</feature>
<feature type="region of interest" description="Disordered" evidence="3">
    <location>
        <begin position="549"/>
        <end position="596"/>
    </location>
</feature>
<feature type="compositionally biased region" description="Basic and acidic residues" evidence="3">
    <location>
        <begin position="423"/>
        <end position="432"/>
    </location>
</feature>
<feature type="compositionally biased region" description="Basic and acidic residues" evidence="3">
    <location>
        <begin position="108"/>
        <end position="136"/>
    </location>
</feature>
<organism evidence="4 5">
    <name type="scientific">Ceratina calcarata</name>
    <dbReference type="NCBI Taxonomy" id="156304"/>
    <lineage>
        <taxon>Eukaryota</taxon>
        <taxon>Metazoa</taxon>
        <taxon>Ecdysozoa</taxon>
        <taxon>Arthropoda</taxon>
        <taxon>Hexapoda</taxon>
        <taxon>Insecta</taxon>
        <taxon>Pterygota</taxon>
        <taxon>Neoptera</taxon>
        <taxon>Endopterygota</taxon>
        <taxon>Hymenoptera</taxon>
        <taxon>Apocrita</taxon>
        <taxon>Aculeata</taxon>
        <taxon>Apoidea</taxon>
        <taxon>Anthophila</taxon>
        <taxon>Apidae</taxon>
        <taxon>Ceratina</taxon>
        <taxon>Zadontomerus</taxon>
    </lineage>
</organism>
<dbReference type="Proteomes" id="UP000694925">
    <property type="component" value="Unplaced"/>
</dbReference>
<dbReference type="PANTHER" id="PTHR31809">
    <property type="entry name" value="BUD13 HOMOLOG"/>
    <property type="match status" value="1"/>
</dbReference>
<sequence>MTMETKVINQKEYLKKYLSSGDVEDKKKKKKKTKLGQRTVKVIDDDLDLKNMRPMEENEFDIFIDAEDAPQIAGVVDERGPVDFSDKRRWKIMANDEGGDLTVTSVNKEVRQSRQTRDESDNDKSPPRRQQRRLDDDLSPPRASKKQKKSRRDEDSDLSPPRIKSKKKKQNSDSEDAQLNIPEHKINKKAKMKEKVSSPDSDSSPPRRNNQYDFDLSPPRKSKKHRSEKHKEKNGSDLSPLRRRRKDSDSDLSPPRKSRKDVDTDLSPPRNRRNKNYDSDLSPPRKNKKHKSKQRDSDSDLSPPRQRKRHMDSDAKRNNLSPPRQHKHRDERSDRDRNHKYSERNDKRNYESNMSPPRRRNRNVDTSTNRFKEDDRNFHKYQSSKHESRRDHDYKYRSHRDNREDFHNKERKSRYRGSDEEDNDKRMKKTLDGKTAGLQNAKALREETEAYKKREAEHFSKLSKEVTGVGQATVVRDTKTGRKRNLEAEAAEEREKQKRQEELDEKYAKWGKGLKQVGDREEKLKDDLYEMSKPLARYADDADLDKRLREQDREGDPMLEYIKQKQIKEGKRKPDAPKYEGSFMPNRFGIKPGHRWDGVDRSNGYEKRWFEAQNAKLARQEEAYKWSTSDM</sequence>